<dbReference type="SUPFAM" id="SSF51905">
    <property type="entry name" value="FAD/NAD(P)-binding domain"/>
    <property type="match status" value="1"/>
</dbReference>
<keyword evidence="6" id="KW-1185">Reference proteome</keyword>
<dbReference type="Proteomes" id="UP000204221">
    <property type="component" value="Chromosome"/>
</dbReference>
<evidence type="ECO:0000313" key="6">
    <source>
        <dbReference type="Proteomes" id="UP000204221"/>
    </source>
</evidence>
<evidence type="ECO:0000256" key="3">
    <source>
        <dbReference type="ARBA" id="ARBA00023027"/>
    </source>
</evidence>
<feature type="compositionally biased region" description="Low complexity" evidence="4">
    <location>
        <begin position="407"/>
        <end position="423"/>
    </location>
</feature>
<dbReference type="EC" id="5.5.1.19" evidence="5"/>
<evidence type="ECO:0000256" key="4">
    <source>
        <dbReference type="SAM" id="MobiDB-lite"/>
    </source>
</evidence>
<dbReference type="PRINTS" id="PR00420">
    <property type="entry name" value="RNGMNOXGNASE"/>
</dbReference>
<sequence length="423" mass="44438">MVDVVVAGAGPAGLALAAACVDAGLSVTVVDPAPHRRWRATYGLWRDELPGLPDRLVAARAPGAAVVAGIRRRLDDREYCVLDDAALRAELARPEITLRRGRVHGVDHHRHGTHVRLADGTSLAARLLVDAAGARRRTGRPVTAQTAYGLVLPAEAARPYLGADEAMFMDWRAADPAERTGLPPSFCYAVPVGAGEVLIEETCLAGSPAASPGALRRRLAARLTGHGVDAGRALRRERVWIDLDQVPRGPGRVLSFGAAAGLGHPATGYGLAATLRLAPTAARALAARLRHGPAPAVRAAHRAIWPVQASVVLALRRYGLKVLLTLDQEECAAFFGAFFGLPPELRAAYLSGREDVTGTARAMTALLSSASPPIRRRLMGGGRPTPAGRADLVDPAPLGVTEDTTGKGRTSRLGSRTGGSMTR</sequence>
<feature type="region of interest" description="Disordered" evidence="4">
    <location>
        <begin position="374"/>
        <end position="423"/>
    </location>
</feature>
<evidence type="ECO:0000256" key="1">
    <source>
        <dbReference type="ARBA" id="ARBA00006599"/>
    </source>
</evidence>
<dbReference type="PANTHER" id="PTHR39757:SF5">
    <property type="entry name" value="OS02G0190600 PROTEIN"/>
    <property type="match status" value="1"/>
</dbReference>
<evidence type="ECO:0000313" key="5">
    <source>
        <dbReference type="EMBL" id="ASO20012.1"/>
    </source>
</evidence>
<accession>A0A221W2J2</accession>
<dbReference type="OrthoDB" id="537501at2"/>
<proteinExistence type="inferred from homology"/>
<name>A0A221W2J2_9PSEU</name>
<dbReference type="RefSeq" id="WP_093941413.1">
    <property type="nucleotide sequence ID" value="NZ_CP022521.1"/>
</dbReference>
<dbReference type="PANTHER" id="PTHR39757">
    <property type="match status" value="1"/>
</dbReference>
<comment type="similarity">
    <text evidence="1">Belongs to the lycopene cyclase family.</text>
</comment>
<keyword evidence="3" id="KW-0520">NAD</keyword>
<dbReference type="GO" id="GO:0016860">
    <property type="term" value="F:intramolecular oxidoreductase activity"/>
    <property type="evidence" value="ECO:0007669"/>
    <property type="project" value="UniProtKB-ARBA"/>
</dbReference>
<protein>
    <submittedName>
        <fullName evidence="5">Lycopene beta cyclase</fullName>
        <ecNumber evidence="5">5.5.1.19</ecNumber>
    </submittedName>
</protein>
<reference evidence="5 6" key="1">
    <citation type="submission" date="2017-07" db="EMBL/GenBank/DDBJ databases">
        <title>Complete genome sequence of Actinoalloteichus hoggarensis DSM 45943, type strain of Actinoalloteichus hoggarensis.</title>
        <authorList>
            <person name="Ruckert C."/>
            <person name="Nouioui I."/>
            <person name="Willmese J."/>
            <person name="van Wezel G."/>
            <person name="Klenk H.-P."/>
            <person name="Kalinowski J."/>
            <person name="Zotchev S.B."/>
        </authorList>
    </citation>
    <scope>NUCLEOTIDE SEQUENCE [LARGE SCALE GENOMIC DNA]</scope>
    <source>
        <strain evidence="5 6">DSM 45943</strain>
    </source>
</reference>
<gene>
    <name evidence="5" type="primary">crtL</name>
    <name evidence="5" type="ORF">AHOG_11845</name>
</gene>
<dbReference type="InterPro" id="IPR036188">
    <property type="entry name" value="FAD/NAD-bd_sf"/>
</dbReference>
<organism evidence="5 6">
    <name type="scientific">Actinoalloteichus hoggarensis</name>
    <dbReference type="NCBI Taxonomy" id="1470176"/>
    <lineage>
        <taxon>Bacteria</taxon>
        <taxon>Bacillati</taxon>
        <taxon>Actinomycetota</taxon>
        <taxon>Actinomycetes</taxon>
        <taxon>Pseudonocardiales</taxon>
        <taxon>Pseudonocardiaceae</taxon>
        <taxon>Actinoalloteichus</taxon>
    </lineage>
</organism>
<dbReference type="NCBIfam" id="TIGR01790">
    <property type="entry name" value="carotene-cycl"/>
    <property type="match status" value="1"/>
</dbReference>
<dbReference type="EMBL" id="CP022521">
    <property type="protein sequence ID" value="ASO20012.1"/>
    <property type="molecule type" value="Genomic_DNA"/>
</dbReference>
<dbReference type="KEGG" id="ahg:AHOG_11845"/>
<keyword evidence="2" id="KW-0125">Carotenoid biosynthesis</keyword>
<dbReference type="Pfam" id="PF05834">
    <property type="entry name" value="Lycopene_cycl"/>
    <property type="match status" value="1"/>
</dbReference>
<dbReference type="GO" id="GO:0016705">
    <property type="term" value="F:oxidoreductase activity, acting on paired donors, with incorporation or reduction of molecular oxygen"/>
    <property type="evidence" value="ECO:0007669"/>
    <property type="project" value="InterPro"/>
</dbReference>
<dbReference type="GO" id="GO:0016117">
    <property type="term" value="P:carotenoid biosynthetic process"/>
    <property type="evidence" value="ECO:0007669"/>
    <property type="project" value="UniProtKB-KW"/>
</dbReference>
<keyword evidence="5" id="KW-0413">Isomerase</keyword>
<dbReference type="Gene3D" id="3.50.50.60">
    <property type="entry name" value="FAD/NAD(P)-binding domain"/>
    <property type="match status" value="1"/>
</dbReference>
<evidence type="ECO:0000256" key="2">
    <source>
        <dbReference type="ARBA" id="ARBA00022746"/>
    </source>
</evidence>
<dbReference type="InterPro" id="IPR010108">
    <property type="entry name" value="Lycopene_cyclase_b/e"/>
</dbReference>
<dbReference type="AlphaFoldDB" id="A0A221W2J2"/>